<evidence type="ECO:0000313" key="3">
    <source>
        <dbReference type="EMBL" id="HAE4636706.1"/>
    </source>
</evidence>
<dbReference type="EMBL" id="AALNWO010000010">
    <property type="protein sequence ID" value="EDB5544205.1"/>
    <property type="molecule type" value="Genomic_DNA"/>
</dbReference>
<reference evidence="3" key="1">
    <citation type="journal article" date="2018" name="Genome Biol.">
        <title>SKESA: strategic k-mer extension for scrupulous assemblies.</title>
        <authorList>
            <person name="Souvorov A."/>
            <person name="Agarwala R."/>
            <person name="Lipman D.J."/>
        </authorList>
    </citation>
    <scope>NUCLEOTIDE SEQUENCE</scope>
    <source>
        <strain evidence="3">11-0524</strain>
    </source>
</reference>
<dbReference type="Pfam" id="PF06163">
    <property type="entry name" value="DUF977"/>
    <property type="match status" value="1"/>
</dbReference>
<dbReference type="AlphaFoldDB" id="A0A627BJ23"/>
<evidence type="ECO:0000256" key="1">
    <source>
        <dbReference type="SAM" id="MobiDB-lite"/>
    </source>
</evidence>
<dbReference type="InterPro" id="IPR010382">
    <property type="entry name" value="DUF977"/>
</dbReference>
<sequence>MARPKTHRERMLIIDRIVELVKSHGNMNTSEVVSLFGLHRGTAEKYLRIALERGGFIRHGRCGIFRDQRAVIDYDLRRYSSSQVTGFSALPALEKSPVMQVYGASKMSINKGEPNEQHQRSAYQQSALPRQDKGKRQSGKI</sequence>
<reference evidence="2" key="3">
    <citation type="submission" date="2018-07" db="EMBL/GenBank/DDBJ databases">
        <authorList>
            <consortium name="PulseNet: The National Subtyping Network for Foodborne Disease Surveillance"/>
            <person name="Tarr C.L."/>
            <person name="Trees E."/>
            <person name="Katz L.S."/>
            <person name="Carleton-Romer H.A."/>
            <person name="Stroika S."/>
            <person name="Kucerova Z."/>
            <person name="Roache K.F."/>
            <person name="Sabol A.L."/>
            <person name="Besser J."/>
            <person name="Gerner-Smidt P."/>
        </authorList>
    </citation>
    <scope>NUCLEOTIDE SEQUENCE</scope>
    <source>
        <strain evidence="2">PNUSAS002389</strain>
    </source>
</reference>
<feature type="region of interest" description="Disordered" evidence="1">
    <location>
        <begin position="105"/>
        <end position="141"/>
    </location>
</feature>
<gene>
    <name evidence="2" type="ORF">A9M81_18855</name>
    <name evidence="3" type="ORF">G4D12_001956</name>
</gene>
<dbReference type="EMBL" id="DAARZU010000009">
    <property type="protein sequence ID" value="HAE4636706.1"/>
    <property type="molecule type" value="Genomic_DNA"/>
</dbReference>
<protein>
    <submittedName>
        <fullName evidence="2">DUF977 family protein</fullName>
    </submittedName>
</protein>
<name>A0A627BJ23_SALMU</name>
<organism evidence="2">
    <name type="scientific">Salmonella muenchen</name>
    <dbReference type="NCBI Taxonomy" id="596"/>
    <lineage>
        <taxon>Bacteria</taxon>
        <taxon>Pseudomonadati</taxon>
        <taxon>Pseudomonadota</taxon>
        <taxon>Gammaproteobacteria</taxon>
        <taxon>Enterobacterales</taxon>
        <taxon>Enterobacteriaceae</taxon>
        <taxon>Salmonella</taxon>
    </lineage>
</organism>
<accession>A0A627BJ23</accession>
<comment type="caution">
    <text evidence="2">The sequence shown here is derived from an EMBL/GenBank/DDBJ whole genome shotgun (WGS) entry which is preliminary data.</text>
</comment>
<evidence type="ECO:0000313" key="2">
    <source>
        <dbReference type="EMBL" id="EDB5544205.1"/>
    </source>
</evidence>
<reference evidence="3" key="2">
    <citation type="submission" date="2018-07" db="EMBL/GenBank/DDBJ databases">
        <authorList>
            <consortium name="NCBI Pathogen Detection Project"/>
        </authorList>
    </citation>
    <scope>NUCLEOTIDE SEQUENCE</scope>
    <source>
        <strain evidence="3">11-0524</strain>
    </source>
</reference>
<proteinExistence type="predicted"/>